<evidence type="ECO:0000313" key="2">
    <source>
        <dbReference type="Proteomes" id="UP000507222"/>
    </source>
</evidence>
<organism evidence="1 2">
    <name type="scientific">Prunus armeniaca</name>
    <name type="common">Apricot</name>
    <name type="synonym">Armeniaca vulgaris</name>
    <dbReference type="NCBI Taxonomy" id="36596"/>
    <lineage>
        <taxon>Eukaryota</taxon>
        <taxon>Viridiplantae</taxon>
        <taxon>Streptophyta</taxon>
        <taxon>Embryophyta</taxon>
        <taxon>Tracheophyta</taxon>
        <taxon>Spermatophyta</taxon>
        <taxon>Magnoliopsida</taxon>
        <taxon>eudicotyledons</taxon>
        <taxon>Gunneridae</taxon>
        <taxon>Pentapetalae</taxon>
        <taxon>rosids</taxon>
        <taxon>fabids</taxon>
        <taxon>Rosales</taxon>
        <taxon>Rosaceae</taxon>
        <taxon>Amygdaloideae</taxon>
        <taxon>Amygdaleae</taxon>
        <taxon>Prunus</taxon>
    </lineage>
</organism>
<gene>
    <name evidence="1" type="ORF">CURHAP_LOCUS6648</name>
</gene>
<dbReference type="EMBL" id="CAEKDK010000001">
    <property type="protein sequence ID" value="CAB4264730.1"/>
    <property type="molecule type" value="Genomic_DNA"/>
</dbReference>
<protein>
    <submittedName>
        <fullName evidence="1">Uncharacterized protein</fullName>
    </submittedName>
</protein>
<accession>A0A6J5TL23</accession>
<dbReference type="Proteomes" id="UP000507222">
    <property type="component" value="Unassembled WGS sequence"/>
</dbReference>
<proteinExistence type="predicted"/>
<reference evidence="1 2" key="1">
    <citation type="submission" date="2020-05" db="EMBL/GenBank/DDBJ databases">
        <authorList>
            <person name="Campoy J."/>
            <person name="Schneeberger K."/>
            <person name="Spophaly S."/>
        </authorList>
    </citation>
    <scope>NUCLEOTIDE SEQUENCE [LARGE SCALE GENOMIC DNA]</scope>
    <source>
        <strain evidence="1">PruArmRojPasFocal</strain>
    </source>
</reference>
<dbReference type="AlphaFoldDB" id="A0A6J5TL23"/>
<sequence>MKLGCRQQLMVACCLKLSSPNSTTNFNKTNLHHFITTTSLLKLHIRTFFPSMDPQGAWRKGFRFRVAATGAALC</sequence>
<name>A0A6J5TL23_PRUAR</name>
<evidence type="ECO:0000313" key="1">
    <source>
        <dbReference type="EMBL" id="CAB4264730.1"/>
    </source>
</evidence>